<dbReference type="Proteomes" id="UP000726170">
    <property type="component" value="Unassembled WGS sequence"/>
</dbReference>
<evidence type="ECO:0000313" key="3">
    <source>
        <dbReference type="EMBL" id="MBU5485240.1"/>
    </source>
</evidence>
<dbReference type="Pfam" id="PF04545">
    <property type="entry name" value="Sigma70_r4"/>
    <property type="match status" value="1"/>
</dbReference>
<organism evidence="3 4">
    <name type="scientific">Clostridium mobile</name>
    <dbReference type="NCBI Taxonomy" id="2841512"/>
    <lineage>
        <taxon>Bacteria</taxon>
        <taxon>Bacillati</taxon>
        <taxon>Bacillota</taxon>
        <taxon>Clostridia</taxon>
        <taxon>Eubacteriales</taxon>
        <taxon>Clostridiaceae</taxon>
        <taxon>Clostridium</taxon>
    </lineage>
</organism>
<reference evidence="3 4" key="1">
    <citation type="submission" date="2021-06" db="EMBL/GenBank/DDBJ databases">
        <authorList>
            <person name="Sun Q."/>
            <person name="Li D."/>
        </authorList>
    </citation>
    <scope>NUCLEOTIDE SEQUENCE [LARGE SCALE GENOMIC DNA]</scope>
    <source>
        <strain evidence="3 4">MSJ-11</strain>
    </source>
</reference>
<evidence type="ECO:0000313" key="4">
    <source>
        <dbReference type="Proteomes" id="UP000726170"/>
    </source>
</evidence>
<name>A0ABS6EJQ1_9CLOT</name>
<protein>
    <submittedName>
        <fullName evidence="3">Siderophore-interacting protein</fullName>
    </submittedName>
</protein>
<sequence>MMDKNLNRKTDGLLNSYNLILAEIKNLEIEIEELRLEYNGYKSINYNEKTSKTFKINNVVEEEYIRKETLIDKLMKEKENKERLINKVDNALSTLDDKERSIVKLRCIDNKPWKEVGELLGLDYDYAGRIKRTAIKKISDLIWIKEKYSK</sequence>
<keyword evidence="4" id="KW-1185">Reference proteome</keyword>
<feature type="coiled-coil region" evidence="1">
    <location>
        <begin position="17"/>
        <end position="101"/>
    </location>
</feature>
<accession>A0ABS6EJQ1</accession>
<evidence type="ECO:0000256" key="1">
    <source>
        <dbReference type="SAM" id="Coils"/>
    </source>
</evidence>
<proteinExistence type="predicted"/>
<dbReference type="InterPro" id="IPR007630">
    <property type="entry name" value="RNA_pol_sigma70_r4"/>
</dbReference>
<dbReference type="EMBL" id="JAHLQF010000003">
    <property type="protein sequence ID" value="MBU5485240.1"/>
    <property type="molecule type" value="Genomic_DNA"/>
</dbReference>
<comment type="caution">
    <text evidence="3">The sequence shown here is derived from an EMBL/GenBank/DDBJ whole genome shotgun (WGS) entry which is preliminary data.</text>
</comment>
<feature type="domain" description="RNA polymerase sigma-70 region 4" evidence="2">
    <location>
        <begin position="91"/>
        <end position="138"/>
    </location>
</feature>
<keyword evidence="1" id="KW-0175">Coiled coil</keyword>
<gene>
    <name evidence="3" type="ORF">KQI86_12920</name>
</gene>
<evidence type="ECO:0000259" key="2">
    <source>
        <dbReference type="Pfam" id="PF04545"/>
    </source>
</evidence>